<accession>A0A964BQ24</accession>
<dbReference type="RefSeq" id="WP_229640561.1">
    <property type="nucleotide sequence ID" value="NZ_JADWDC010000023.1"/>
</dbReference>
<sequence length="179" mass="19684">MTNNNTTADSAASRVQADLQGLFKSNLAPGKAYIKFQLTSEVAAFLSMDQVQESMIVETEQVTTLPGMPKSTIGMISSRDRVFCVFDLAQLLNLSSNLVNPRQYQIIVLQTTDEMPIYLGLAVSNLQGIVRFQAKEIQPATATVYSAIAPFISGVITKQTTSFPILKLEYILQTIREIS</sequence>
<evidence type="ECO:0000313" key="2">
    <source>
        <dbReference type="EMBL" id="MCC0177498.1"/>
    </source>
</evidence>
<comment type="caution">
    <text evidence="2">The sequence shown here is derived from an EMBL/GenBank/DDBJ whole genome shotgun (WGS) entry which is preliminary data.</text>
</comment>
<organism evidence="2 3">
    <name type="scientific">Waterburya agarophytonicola KI4</name>
    <dbReference type="NCBI Taxonomy" id="2874699"/>
    <lineage>
        <taxon>Bacteria</taxon>
        <taxon>Bacillati</taxon>
        <taxon>Cyanobacteriota</taxon>
        <taxon>Cyanophyceae</taxon>
        <taxon>Pleurocapsales</taxon>
        <taxon>Hyellaceae</taxon>
        <taxon>Waterburya</taxon>
        <taxon>Waterburya agarophytonicola</taxon>
    </lineage>
</organism>
<dbReference type="GO" id="GO:0005829">
    <property type="term" value="C:cytosol"/>
    <property type="evidence" value="ECO:0007669"/>
    <property type="project" value="TreeGrafter"/>
</dbReference>
<dbReference type="GO" id="GO:0007165">
    <property type="term" value="P:signal transduction"/>
    <property type="evidence" value="ECO:0007669"/>
    <property type="project" value="InterPro"/>
</dbReference>
<dbReference type="EMBL" id="JADWDC010000023">
    <property type="protein sequence ID" value="MCC0177498.1"/>
    <property type="molecule type" value="Genomic_DNA"/>
</dbReference>
<name>A0A964BQ24_9CYAN</name>
<proteinExistence type="predicted"/>
<dbReference type="SUPFAM" id="SSF50341">
    <property type="entry name" value="CheW-like"/>
    <property type="match status" value="1"/>
</dbReference>
<evidence type="ECO:0000313" key="3">
    <source>
        <dbReference type="Proteomes" id="UP000729733"/>
    </source>
</evidence>
<keyword evidence="3" id="KW-1185">Reference proteome</keyword>
<dbReference type="InterPro" id="IPR002545">
    <property type="entry name" value="CheW-lke_dom"/>
</dbReference>
<dbReference type="Gene3D" id="2.40.50.180">
    <property type="entry name" value="CheA-289, Domain 4"/>
    <property type="match status" value="1"/>
</dbReference>
<dbReference type="GO" id="GO:0006935">
    <property type="term" value="P:chemotaxis"/>
    <property type="evidence" value="ECO:0007669"/>
    <property type="project" value="InterPro"/>
</dbReference>
<dbReference type="Proteomes" id="UP000729733">
    <property type="component" value="Unassembled WGS sequence"/>
</dbReference>
<dbReference type="SMART" id="SM00260">
    <property type="entry name" value="CheW"/>
    <property type="match status" value="1"/>
</dbReference>
<dbReference type="PROSITE" id="PS50851">
    <property type="entry name" value="CHEW"/>
    <property type="match status" value="1"/>
</dbReference>
<dbReference type="Pfam" id="PF01584">
    <property type="entry name" value="CheW"/>
    <property type="match status" value="1"/>
</dbReference>
<dbReference type="Gene3D" id="2.30.30.40">
    <property type="entry name" value="SH3 Domains"/>
    <property type="match status" value="1"/>
</dbReference>
<feature type="domain" description="CheW-like" evidence="1">
    <location>
        <begin position="30"/>
        <end position="177"/>
    </location>
</feature>
<gene>
    <name evidence="2" type="ORF">I4641_10965</name>
</gene>
<reference evidence="2" key="1">
    <citation type="journal article" date="2021" name="Antonie Van Leeuwenhoek">
        <title>Draft genome and description of Waterburya agarophytonicola gen. nov. sp. nov. (Pleurocapsales, Cyanobacteria): a seaweed symbiont.</title>
        <authorList>
            <person name="Bonthond G."/>
            <person name="Shalygin S."/>
            <person name="Bayer T."/>
            <person name="Weinberger F."/>
        </authorList>
    </citation>
    <scope>NUCLEOTIDE SEQUENCE</scope>
    <source>
        <strain evidence="2">KI4</strain>
    </source>
</reference>
<evidence type="ECO:0000259" key="1">
    <source>
        <dbReference type="PROSITE" id="PS50851"/>
    </source>
</evidence>
<dbReference type="InterPro" id="IPR039315">
    <property type="entry name" value="CheW"/>
</dbReference>
<dbReference type="InterPro" id="IPR036061">
    <property type="entry name" value="CheW-like_dom_sf"/>
</dbReference>
<dbReference type="PANTHER" id="PTHR22617">
    <property type="entry name" value="CHEMOTAXIS SENSOR HISTIDINE KINASE-RELATED"/>
    <property type="match status" value="1"/>
</dbReference>
<dbReference type="PANTHER" id="PTHR22617:SF23">
    <property type="entry name" value="CHEMOTAXIS PROTEIN CHEW"/>
    <property type="match status" value="1"/>
</dbReference>
<protein>
    <submittedName>
        <fullName evidence="2">Chemotaxis protein CheW</fullName>
    </submittedName>
</protein>
<dbReference type="AlphaFoldDB" id="A0A964BQ24"/>